<keyword evidence="1" id="KW-1133">Transmembrane helix</keyword>
<reference evidence="3" key="2">
    <citation type="submission" date="2023-07" db="EMBL/GenBank/DDBJ databases">
        <title>Sorghum-associated microbial communities from plants grown in Nebraska, USA.</title>
        <authorList>
            <person name="Schachtman D."/>
        </authorList>
    </citation>
    <scope>NUCLEOTIDE SEQUENCE</scope>
    <source>
        <strain evidence="3">BE330</strain>
    </source>
</reference>
<sequence length="370" mass="39189">MTTAAHTTPHALTAYLTRATWGLPEARRQELWDELEEHILTRADHLTLTGLTPTQATAQAIHELGPPAHVTLGMAQVYTMPKLILTAATLALGISAGLYALAGSGATSTTLTVIRAAPVKPSCVRGTKPSGNDITIVSEKGGITCYTFNDAKMYQGVFLKGTDVTRALDAQGVTLSRDGRSLALAGHSVNARFTRDGATFFDASSVVDLLTQARSVRFSGYTSPHVQVGDATLLLNAGTEDIGAAFYNSSNSVFLSALVGQPVRGSYFVGTKTSPEHLISTGLKTGEAVMLVTSRGGTSFMVDTGKVDARGQLIVHSRDRQLQFVSSLDQLGPYLSGGRRNALLVRITNLPLNDLKSGIFVPDQATSDAR</sequence>
<evidence type="ECO:0000313" key="3">
    <source>
        <dbReference type="EMBL" id="MDR6219398.1"/>
    </source>
</evidence>
<evidence type="ECO:0000256" key="1">
    <source>
        <dbReference type="SAM" id="Phobius"/>
    </source>
</evidence>
<dbReference type="OrthoDB" id="74316at2"/>
<dbReference type="InterPro" id="IPR047928">
    <property type="entry name" value="Perm_prefix_1"/>
</dbReference>
<protein>
    <submittedName>
        <fullName evidence="2">Uncharacterized protein</fullName>
    </submittedName>
</protein>
<dbReference type="KEGG" id="dch:SY84_14630"/>
<keyword evidence="1" id="KW-0812">Transmembrane</keyword>
<dbReference type="Proteomes" id="UP001185331">
    <property type="component" value="Unassembled WGS sequence"/>
</dbReference>
<dbReference type="EMBL" id="JAVDQK010000007">
    <property type="protein sequence ID" value="MDR6219398.1"/>
    <property type="molecule type" value="Genomic_DNA"/>
</dbReference>
<evidence type="ECO:0000313" key="4">
    <source>
        <dbReference type="Proteomes" id="UP000034024"/>
    </source>
</evidence>
<reference evidence="2 4" key="1">
    <citation type="submission" date="2015-01" db="EMBL/GenBank/DDBJ databases">
        <title>Deinococcus soli/N5/whole genome sequencing.</title>
        <authorList>
            <person name="Kim M.K."/>
            <person name="Srinivasan S."/>
            <person name="Lee J.-J."/>
        </authorList>
    </citation>
    <scope>NUCLEOTIDE SEQUENCE [LARGE SCALE GENOMIC DNA]</scope>
    <source>
        <strain evidence="2 4">N5</strain>
    </source>
</reference>
<evidence type="ECO:0000313" key="2">
    <source>
        <dbReference type="EMBL" id="AKH18046.1"/>
    </source>
</evidence>
<accession>A0A0F7JNP4</accession>
<dbReference type="Proteomes" id="UP000034024">
    <property type="component" value="Chromosome"/>
</dbReference>
<dbReference type="PATRIC" id="fig|1309411.5.peg.2981"/>
<gene>
    <name evidence="3" type="ORF">J2Y00_003001</name>
    <name evidence="2" type="ORF">SY84_14630</name>
</gene>
<keyword evidence="1" id="KW-0472">Membrane</keyword>
<proteinExistence type="predicted"/>
<dbReference type="RefSeq" id="WP_046844613.1">
    <property type="nucleotide sequence ID" value="NZ_CP011389.1"/>
</dbReference>
<keyword evidence="4" id="KW-1185">Reference proteome</keyword>
<feature type="transmembrane region" description="Helical" evidence="1">
    <location>
        <begin position="83"/>
        <end position="102"/>
    </location>
</feature>
<organism evidence="2 4">
    <name type="scientific">Deinococcus soli</name>
    <name type="common">ex Cha et al. 2016</name>
    <dbReference type="NCBI Taxonomy" id="1309411"/>
    <lineage>
        <taxon>Bacteria</taxon>
        <taxon>Thermotogati</taxon>
        <taxon>Deinococcota</taxon>
        <taxon>Deinococci</taxon>
        <taxon>Deinococcales</taxon>
        <taxon>Deinococcaceae</taxon>
        <taxon>Deinococcus</taxon>
    </lineage>
</organism>
<dbReference type="Pfam" id="PF22564">
    <property type="entry name" value="HAAS"/>
    <property type="match status" value="1"/>
</dbReference>
<dbReference type="NCBIfam" id="NF038403">
    <property type="entry name" value="perm_prefix_1"/>
    <property type="match status" value="1"/>
</dbReference>
<dbReference type="EMBL" id="CP011389">
    <property type="protein sequence ID" value="AKH18046.1"/>
    <property type="molecule type" value="Genomic_DNA"/>
</dbReference>
<dbReference type="AlphaFoldDB" id="A0A0F7JNP4"/>
<name>A0A0F7JNP4_9DEIO</name>